<reference evidence="3 4" key="1">
    <citation type="submission" date="2023-08" db="EMBL/GenBank/DDBJ databases">
        <title>A Necator americanus chromosomal reference genome.</title>
        <authorList>
            <person name="Ilik V."/>
            <person name="Petrzelkova K.J."/>
            <person name="Pardy F."/>
            <person name="Fuh T."/>
            <person name="Niatou-Singa F.S."/>
            <person name="Gouil Q."/>
            <person name="Baker L."/>
            <person name="Ritchie M.E."/>
            <person name="Jex A.R."/>
            <person name="Gazzola D."/>
            <person name="Li H."/>
            <person name="Toshio Fujiwara R."/>
            <person name="Zhan B."/>
            <person name="Aroian R.V."/>
            <person name="Pafco B."/>
            <person name="Schwarz E.M."/>
        </authorList>
    </citation>
    <scope>NUCLEOTIDE SEQUENCE [LARGE SCALE GENOMIC DNA]</scope>
    <source>
        <strain evidence="3 4">Aroian</strain>
        <tissue evidence="3">Whole animal</tissue>
    </source>
</reference>
<name>A0ABR1CMA2_NECAM</name>
<feature type="region of interest" description="Disordered" evidence="1">
    <location>
        <begin position="49"/>
        <end position="71"/>
    </location>
</feature>
<proteinExistence type="predicted"/>
<evidence type="ECO:0000313" key="3">
    <source>
        <dbReference type="EMBL" id="KAK6738555.1"/>
    </source>
</evidence>
<evidence type="ECO:0000256" key="2">
    <source>
        <dbReference type="SAM" id="SignalP"/>
    </source>
</evidence>
<gene>
    <name evidence="3" type="primary">Necator_chrII.g8373</name>
    <name evidence="3" type="ORF">RB195_020579</name>
</gene>
<evidence type="ECO:0000313" key="4">
    <source>
        <dbReference type="Proteomes" id="UP001303046"/>
    </source>
</evidence>
<feature type="chain" id="PRO_5045793298" description="50S ribosomal protein L35 domain protein" evidence="2">
    <location>
        <begin position="20"/>
        <end position="100"/>
    </location>
</feature>
<dbReference type="Proteomes" id="UP001303046">
    <property type="component" value="Unassembled WGS sequence"/>
</dbReference>
<protein>
    <recommendedName>
        <fullName evidence="5">50S ribosomal protein L35 domain protein</fullName>
    </recommendedName>
</protein>
<comment type="caution">
    <text evidence="3">The sequence shown here is derived from an EMBL/GenBank/DDBJ whole genome shotgun (WGS) entry which is preliminary data.</text>
</comment>
<feature type="compositionally biased region" description="Basic residues" evidence="1">
    <location>
        <begin position="59"/>
        <end position="71"/>
    </location>
</feature>
<evidence type="ECO:0008006" key="5">
    <source>
        <dbReference type="Google" id="ProtNLM"/>
    </source>
</evidence>
<accession>A0ABR1CMA2</accession>
<keyword evidence="2" id="KW-0732">Signal</keyword>
<dbReference type="EMBL" id="JAVFWL010000002">
    <property type="protein sequence ID" value="KAK6738555.1"/>
    <property type="molecule type" value="Genomic_DNA"/>
</dbReference>
<organism evidence="3 4">
    <name type="scientific">Necator americanus</name>
    <name type="common">Human hookworm</name>
    <dbReference type="NCBI Taxonomy" id="51031"/>
    <lineage>
        <taxon>Eukaryota</taxon>
        <taxon>Metazoa</taxon>
        <taxon>Ecdysozoa</taxon>
        <taxon>Nematoda</taxon>
        <taxon>Chromadorea</taxon>
        <taxon>Rhabditida</taxon>
        <taxon>Rhabditina</taxon>
        <taxon>Rhabditomorpha</taxon>
        <taxon>Strongyloidea</taxon>
        <taxon>Ancylostomatidae</taxon>
        <taxon>Bunostominae</taxon>
        <taxon>Necator</taxon>
    </lineage>
</organism>
<evidence type="ECO:0000256" key="1">
    <source>
        <dbReference type="SAM" id="MobiDB-lite"/>
    </source>
</evidence>
<feature type="signal peptide" evidence="2">
    <location>
        <begin position="1"/>
        <end position="19"/>
    </location>
</feature>
<keyword evidence="4" id="KW-1185">Reference proteome</keyword>
<sequence>MELIYILTLISLLLAVVLSEEEPESKCYPPIMTFEIPEKKPEPLPLQVVSGTTKTAERSRRRKLVRSKTFHTRNSKRRVLKKIKTVTRRKKDTKKLLNSK</sequence>